<keyword evidence="4" id="KW-1185">Reference proteome</keyword>
<dbReference type="Proteomes" id="UP000653305">
    <property type="component" value="Unassembled WGS sequence"/>
</dbReference>
<dbReference type="AlphaFoldDB" id="A0A830BJJ4"/>
<evidence type="ECO:0000256" key="1">
    <source>
        <dbReference type="ARBA" id="ARBA00022737"/>
    </source>
</evidence>
<dbReference type="InterPro" id="IPR032675">
    <property type="entry name" value="LRR_dom_sf"/>
</dbReference>
<dbReference type="InterPro" id="IPR055414">
    <property type="entry name" value="LRR_R13L4/SHOC2-like"/>
</dbReference>
<organism evidence="3 4">
    <name type="scientific">Phtheirospermum japonicum</name>
    <dbReference type="NCBI Taxonomy" id="374723"/>
    <lineage>
        <taxon>Eukaryota</taxon>
        <taxon>Viridiplantae</taxon>
        <taxon>Streptophyta</taxon>
        <taxon>Embryophyta</taxon>
        <taxon>Tracheophyta</taxon>
        <taxon>Spermatophyta</taxon>
        <taxon>Magnoliopsida</taxon>
        <taxon>eudicotyledons</taxon>
        <taxon>Gunneridae</taxon>
        <taxon>Pentapetalae</taxon>
        <taxon>asterids</taxon>
        <taxon>lamiids</taxon>
        <taxon>Lamiales</taxon>
        <taxon>Orobanchaceae</taxon>
        <taxon>Orobanchaceae incertae sedis</taxon>
        <taxon>Phtheirospermum</taxon>
    </lineage>
</organism>
<reference evidence="3" key="1">
    <citation type="submission" date="2020-07" db="EMBL/GenBank/DDBJ databases">
        <title>Ethylene signaling mediates host invasion by parasitic plants.</title>
        <authorList>
            <person name="Yoshida S."/>
        </authorList>
    </citation>
    <scope>NUCLEOTIDE SEQUENCE</scope>
    <source>
        <strain evidence="3">Okayama</strain>
    </source>
</reference>
<evidence type="ECO:0000313" key="4">
    <source>
        <dbReference type="Proteomes" id="UP000653305"/>
    </source>
</evidence>
<dbReference type="Pfam" id="PF23598">
    <property type="entry name" value="LRR_14"/>
    <property type="match status" value="1"/>
</dbReference>
<dbReference type="EMBL" id="BMAC01000149">
    <property type="protein sequence ID" value="GFP87577.1"/>
    <property type="molecule type" value="Genomic_DNA"/>
</dbReference>
<feature type="domain" description="Disease resistance R13L4/SHOC-2-like LRR" evidence="2">
    <location>
        <begin position="3"/>
        <end position="221"/>
    </location>
</feature>
<evidence type="ECO:0000259" key="2">
    <source>
        <dbReference type="Pfam" id="PF23598"/>
    </source>
</evidence>
<accession>A0A830BJJ4</accession>
<proteinExistence type="predicted"/>
<comment type="caution">
    <text evidence="3">The sequence shown here is derived from an EMBL/GenBank/DDBJ whole genome shotgun (WGS) entry which is preliminary data.</text>
</comment>
<dbReference type="Gene3D" id="3.80.10.10">
    <property type="entry name" value="Ribonuclease Inhibitor"/>
    <property type="match status" value="1"/>
</dbReference>
<dbReference type="PANTHER" id="PTHR47186">
    <property type="entry name" value="LEUCINE-RICH REPEAT-CONTAINING PROTEIN 57"/>
    <property type="match status" value="1"/>
</dbReference>
<dbReference type="OrthoDB" id="913586at2759"/>
<name>A0A830BJJ4_9LAMI</name>
<dbReference type="SUPFAM" id="SSF52058">
    <property type="entry name" value="L domain-like"/>
    <property type="match status" value="1"/>
</dbReference>
<sequence length="250" mass="28488">KSLRTLTLVGKKDIDGLPTSIKEHKHLKYLDISNTRIKYLSDSIGELYHLQKLRAEMRYLKQLPNTLSYLINLRHHHIYKDTMLPPEIGKLNSLRTLSYFHVGGEKGYGILDLGSLKKLKGKLEIRKLEQMRDKNEGDGANDESVLEGLQPHPDLKGLEIFGFKGKRLPLWEGLNNLMKIKLTYEGLNNLMKIKLTYFSGCEELPMLGHLPSLKSLCLDGLTNVRSIPSSFYGNIDSCRRDTIVYCVSCV</sequence>
<dbReference type="PANTHER" id="PTHR47186:SF42">
    <property type="entry name" value="DISEASE RESISTANCE RPP13-LIKE PROTEIN 1"/>
    <property type="match status" value="1"/>
</dbReference>
<protein>
    <submittedName>
        <fullName evidence="3">Putative disease resistance protein rga3</fullName>
    </submittedName>
</protein>
<gene>
    <name evidence="3" type="ORF">PHJA_000901400</name>
</gene>
<keyword evidence="1" id="KW-0677">Repeat</keyword>
<feature type="non-terminal residue" evidence="3">
    <location>
        <position position="1"/>
    </location>
</feature>
<evidence type="ECO:0000313" key="3">
    <source>
        <dbReference type="EMBL" id="GFP87577.1"/>
    </source>
</evidence>